<keyword evidence="1" id="KW-1133">Transmembrane helix</keyword>
<protein>
    <submittedName>
        <fullName evidence="3">Uncharacterized protein</fullName>
    </submittedName>
</protein>
<evidence type="ECO:0000313" key="3">
    <source>
        <dbReference type="EMBL" id="PMD65042.1"/>
    </source>
</evidence>
<sequence>MLDILIVLFLFFVVQCEATTPKILFTLQSQGVTFPTWFEQFTLCLAPLAAHVAGGVVSPTLIPNSTPPPSWSARLPHFNPISIIWRYYIIGDRRLRARSWDRADMAASNAVFWDGERGRWDGSEEIMVKSRAWMTKVPDTAHVTPLSASSASSLILTAQGIGATFMIIGSLIPGSAYRITASLQGVFTPLGCLGLMRLPAAFWLTSDYGFMNYDTRQGKPLLVGTGLEKAVSNNIAQLSVSQIDMTVQDRLLSPHCWKGIVYRVFWLVTVWGILGISATDCTHIWWNYPPSLPYLPTSTLIFDSMYLVLTIAAIGIHTFYVVTGKATSTIIPCVHATWYKIFTGVFMVVGFVCVVVAALETRVKGNGRTTSLPEFLCGQGRAICIPVALGQGNYNV</sequence>
<proteinExistence type="predicted"/>
<keyword evidence="1" id="KW-0812">Transmembrane</keyword>
<keyword evidence="4" id="KW-1185">Reference proteome</keyword>
<gene>
    <name evidence="3" type="ORF">K444DRAFT_608717</name>
</gene>
<accession>A0A2J6TPV6</accession>
<evidence type="ECO:0000313" key="4">
    <source>
        <dbReference type="Proteomes" id="UP000235371"/>
    </source>
</evidence>
<evidence type="ECO:0000256" key="2">
    <source>
        <dbReference type="SAM" id="SignalP"/>
    </source>
</evidence>
<reference evidence="3 4" key="1">
    <citation type="submission" date="2016-04" db="EMBL/GenBank/DDBJ databases">
        <title>A degradative enzymes factory behind the ericoid mycorrhizal symbiosis.</title>
        <authorList>
            <consortium name="DOE Joint Genome Institute"/>
            <person name="Martino E."/>
            <person name="Morin E."/>
            <person name="Grelet G."/>
            <person name="Kuo A."/>
            <person name="Kohler A."/>
            <person name="Daghino S."/>
            <person name="Barry K."/>
            <person name="Choi C."/>
            <person name="Cichocki N."/>
            <person name="Clum A."/>
            <person name="Copeland A."/>
            <person name="Hainaut M."/>
            <person name="Haridas S."/>
            <person name="Labutti K."/>
            <person name="Lindquist E."/>
            <person name="Lipzen A."/>
            <person name="Khouja H.-R."/>
            <person name="Murat C."/>
            <person name="Ohm R."/>
            <person name="Olson A."/>
            <person name="Spatafora J."/>
            <person name="Veneault-Fourrey C."/>
            <person name="Henrissat B."/>
            <person name="Grigoriev I."/>
            <person name="Martin F."/>
            <person name="Perotto S."/>
        </authorList>
    </citation>
    <scope>NUCLEOTIDE SEQUENCE [LARGE SCALE GENOMIC DNA]</scope>
    <source>
        <strain evidence="3 4">E</strain>
    </source>
</reference>
<dbReference type="EMBL" id="KZ613747">
    <property type="protein sequence ID" value="PMD65042.1"/>
    <property type="molecule type" value="Genomic_DNA"/>
</dbReference>
<evidence type="ECO:0000256" key="1">
    <source>
        <dbReference type="SAM" id="Phobius"/>
    </source>
</evidence>
<dbReference type="Proteomes" id="UP000235371">
    <property type="component" value="Unassembled WGS sequence"/>
</dbReference>
<feature type="signal peptide" evidence="2">
    <location>
        <begin position="1"/>
        <end position="18"/>
    </location>
</feature>
<dbReference type="AlphaFoldDB" id="A0A2J6TPV6"/>
<feature type="transmembrane region" description="Helical" evidence="1">
    <location>
        <begin position="300"/>
        <end position="321"/>
    </location>
</feature>
<feature type="chain" id="PRO_5014412925" evidence="2">
    <location>
        <begin position="19"/>
        <end position="396"/>
    </location>
</feature>
<feature type="transmembrane region" description="Helical" evidence="1">
    <location>
        <begin position="341"/>
        <end position="359"/>
    </location>
</feature>
<keyword evidence="1" id="KW-0472">Membrane</keyword>
<feature type="transmembrane region" description="Helical" evidence="1">
    <location>
        <begin position="260"/>
        <end position="279"/>
    </location>
</feature>
<feature type="transmembrane region" description="Helical" evidence="1">
    <location>
        <begin position="154"/>
        <end position="174"/>
    </location>
</feature>
<name>A0A2J6TPV6_9HELO</name>
<dbReference type="InParanoid" id="A0A2J6TPV6"/>
<organism evidence="3 4">
    <name type="scientific">Hyaloscypha bicolor E</name>
    <dbReference type="NCBI Taxonomy" id="1095630"/>
    <lineage>
        <taxon>Eukaryota</taxon>
        <taxon>Fungi</taxon>
        <taxon>Dikarya</taxon>
        <taxon>Ascomycota</taxon>
        <taxon>Pezizomycotina</taxon>
        <taxon>Leotiomycetes</taxon>
        <taxon>Helotiales</taxon>
        <taxon>Hyaloscyphaceae</taxon>
        <taxon>Hyaloscypha</taxon>
        <taxon>Hyaloscypha bicolor</taxon>
    </lineage>
</organism>
<keyword evidence="2" id="KW-0732">Signal</keyword>
<dbReference type="RefSeq" id="XP_024741946.1">
    <property type="nucleotide sequence ID" value="XM_024879437.1"/>
</dbReference>
<dbReference type="OrthoDB" id="4586224at2759"/>
<dbReference type="GeneID" id="36587514"/>